<dbReference type="RefSeq" id="WP_109014066.1">
    <property type="nucleotide sequence ID" value="NZ_BDOQ01000002.1"/>
</dbReference>
<dbReference type="OrthoDB" id="8684916at2"/>
<comment type="caution">
    <text evidence="2">The sequence shown here is derived from an EMBL/GenBank/DDBJ whole genome shotgun (WGS) entry which is preliminary data.</text>
</comment>
<sequence>MNKHACISCLAAAMLALAVPSFAGDENKDCSKAGSPQQLEGTVTKIDASSNKITVKGSDGTTHVFQASAETLKDYKVGDTLKAKLRCSK</sequence>
<feature type="signal peptide" evidence="1">
    <location>
        <begin position="1"/>
        <end position="23"/>
    </location>
</feature>
<organism evidence="2 3">
    <name type="scientific">Novimethylophilus kurashikiensis</name>
    <dbReference type="NCBI Taxonomy" id="1825523"/>
    <lineage>
        <taxon>Bacteria</taxon>
        <taxon>Pseudomonadati</taxon>
        <taxon>Pseudomonadota</taxon>
        <taxon>Betaproteobacteria</taxon>
        <taxon>Nitrosomonadales</taxon>
        <taxon>Methylophilaceae</taxon>
        <taxon>Novimethylophilus</taxon>
    </lineage>
</organism>
<protein>
    <recommendedName>
        <fullName evidence="4">DUF5666 domain-containing protein</fullName>
    </recommendedName>
</protein>
<keyword evidence="1" id="KW-0732">Signal</keyword>
<accession>A0A2R5F2L7</accession>
<dbReference type="EMBL" id="BDOQ01000002">
    <property type="protein sequence ID" value="GBG12840.1"/>
    <property type="molecule type" value="Genomic_DNA"/>
</dbReference>
<name>A0A2R5F2L7_9PROT</name>
<evidence type="ECO:0000313" key="3">
    <source>
        <dbReference type="Proteomes" id="UP000245081"/>
    </source>
</evidence>
<evidence type="ECO:0008006" key="4">
    <source>
        <dbReference type="Google" id="ProtNLM"/>
    </source>
</evidence>
<dbReference type="AlphaFoldDB" id="A0A2R5F2L7"/>
<feature type="chain" id="PRO_5015316697" description="DUF5666 domain-containing protein" evidence="1">
    <location>
        <begin position="24"/>
        <end position="89"/>
    </location>
</feature>
<gene>
    <name evidence="2" type="ORF">NMK_0375</name>
</gene>
<keyword evidence="3" id="KW-1185">Reference proteome</keyword>
<proteinExistence type="predicted"/>
<reference evidence="2 3" key="1">
    <citation type="journal article" date="2018" name="Environ. Microbiol.">
        <title>Isolation and genomic characterization of Novimethylophilus kurashikiensis gen. nov. sp. nov., a new lanthanide-dependent methylotrophic species of Methylophilaceae.</title>
        <authorList>
            <person name="Lv H."/>
            <person name="Sahin N."/>
            <person name="Tani A."/>
        </authorList>
    </citation>
    <scope>NUCLEOTIDE SEQUENCE [LARGE SCALE GENOMIC DNA]</scope>
    <source>
        <strain evidence="2 3">La2-4</strain>
    </source>
</reference>
<evidence type="ECO:0000256" key="1">
    <source>
        <dbReference type="SAM" id="SignalP"/>
    </source>
</evidence>
<evidence type="ECO:0000313" key="2">
    <source>
        <dbReference type="EMBL" id="GBG12840.1"/>
    </source>
</evidence>
<dbReference type="Proteomes" id="UP000245081">
    <property type="component" value="Unassembled WGS sequence"/>
</dbReference>